<evidence type="ECO:0000313" key="5">
    <source>
        <dbReference type="Proteomes" id="UP001314263"/>
    </source>
</evidence>
<proteinExistence type="predicted"/>
<evidence type="ECO:0000256" key="1">
    <source>
        <dbReference type="ARBA" id="ARBA00004123"/>
    </source>
</evidence>
<keyword evidence="5" id="KW-1185">Reference proteome</keyword>
<dbReference type="SMART" id="SM00542">
    <property type="entry name" value="FYRC"/>
    <property type="match status" value="1"/>
</dbReference>
<feature type="compositionally biased region" description="Acidic residues" evidence="3">
    <location>
        <begin position="714"/>
        <end position="725"/>
    </location>
</feature>
<comment type="subcellular location">
    <subcellularLocation>
        <location evidence="1">Nucleus</location>
    </subcellularLocation>
</comment>
<name>A0AAV1HVE5_9CHLO</name>
<dbReference type="Proteomes" id="UP001314263">
    <property type="component" value="Unassembled WGS sequence"/>
</dbReference>
<gene>
    <name evidence="4" type="ORF">CVIRNUC_001027</name>
</gene>
<accession>A0AAV1HVE5</accession>
<feature type="region of interest" description="Disordered" evidence="3">
    <location>
        <begin position="689"/>
        <end position="727"/>
    </location>
</feature>
<feature type="compositionally biased region" description="Low complexity" evidence="3">
    <location>
        <begin position="471"/>
        <end position="501"/>
    </location>
</feature>
<dbReference type="PROSITE" id="PS51543">
    <property type="entry name" value="FYRC"/>
    <property type="match status" value="1"/>
</dbReference>
<dbReference type="GO" id="GO:0140993">
    <property type="term" value="F:histone modifying activity"/>
    <property type="evidence" value="ECO:0007669"/>
    <property type="project" value="UniProtKB-ARBA"/>
</dbReference>
<feature type="compositionally biased region" description="Basic residues" evidence="3">
    <location>
        <begin position="697"/>
        <end position="710"/>
    </location>
</feature>
<reference evidence="4 5" key="1">
    <citation type="submission" date="2023-10" db="EMBL/GenBank/DDBJ databases">
        <authorList>
            <person name="Maclean D."/>
            <person name="Macfadyen A."/>
        </authorList>
    </citation>
    <scope>NUCLEOTIDE SEQUENCE [LARGE SCALE GENOMIC DNA]</scope>
</reference>
<evidence type="ECO:0000256" key="3">
    <source>
        <dbReference type="SAM" id="MobiDB-lite"/>
    </source>
</evidence>
<organism evidence="4 5">
    <name type="scientific">Coccomyxa viridis</name>
    <dbReference type="NCBI Taxonomy" id="1274662"/>
    <lineage>
        <taxon>Eukaryota</taxon>
        <taxon>Viridiplantae</taxon>
        <taxon>Chlorophyta</taxon>
        <taxon>core chlorophytes</taxon>
        <taxon>Trebouxiophyceae</taxon>
        <taxon>Trebouxiophyceae incertae sedis</taxon>
        <taxon>Coccomyxaceae</taxon>
        <taxon>Coccomyxa</taxon>
    </lineage>
</organism>
<feature type="compositionally biased region" description="Gly residues" evidence="3">
    <location>
        <begin position="440"/>
        <end position="450"/>
    </location>
</feature>
<dbReference type="Pfam" id="PF05964">
    <property type="entry name" value="FYRN"/>
    <property type="match status" value="1"/>
</dbReference>
<dbReference type="Pfam" id="PF05965">
    <property type="entry name" value="FYRC"/>
    <property type="match status" value="1"/>
</dbReference>
<comment type="caution">
    <text evidence="4">The sequence shown here is derived from an EMBL/GenBank/DDBJ whole genome shotgun (WGS) entry which is preliminary data.</text>
</comment>
<dbReference type="GO" id="GO:0005634">
    <property type="term" value="C:nucleus"/>
    <property type="evidence" value="ECO:0007669"/>
    <property type="project" value="UniProtKB-SubCell"/>
</dbReference>
<feature type="compositionally biased region" description="Polar residues" evidence="3">
    <location>
        <begin position="404"/>
        <end position="420"/>
    </location>
</feature>
<feature type="compositionally biased region" description="Basic residues" evidence="3">
    <location>
        <begin position="516"/>
        <end position="528"/>
    </location>
</feature>
<dbReference type="InterPro" id="IPR003889">
    <property type="entry name" value="FYrich_C"/>
</dbReference>
<dbReference type="SUPFAM" id="SSF57850">
    <property type="entry name" value="RING/U-box"/>
    <property type="match status" value="1"/>
</dbReference>
<dbReference type="AlphaFoldDB" id="A0AAV1HVE5"/>
<dbReference type="Gene3D" id="3.30.160.360">
    <property type="match status" value="1"/>
</dbReference>
<feature type="compositionally biased region" description="Polar residues" evidence="3">
    <location>
        <begin position="341"/>
        <end position="358"/>
    </location>
</feature>
<feature type="compositionally biased region" description="Low complexity" evidence="3">
    <location>
        <begin position="92"/>
        <end position="103"/>
    </location>
</feature>
<keyword evidence="2" id="KW-0539">Nucleus</keyword>
<evidence type="ECO:0000256" key="2">
    <source>
        <dbReference type="ARBA" id="ARBA00023242"/>
    </source>
</evidence>
<dbReference type="PROSITE" id="PS51542">
    <property type="entry name" value="FYRN"/>
    <property type="match status" value="1"/>
</dbReference>
<evidence type="ECO:0000313" key="4">
    <source>
        <dbReference type="EMBL" id="CAK0738329.1"/>
    </source>
</evidence>
<feature type="region of interest" description="Disordered" evidence="3">
    <location>
        <begin position="92"/>
        <end position="114"/>
    </location>
</feature>
<feature type="region of interest" description="Disordered" evidence="3">
    <location>
        <begin position="261"/>
        <end position="535"/>
    </location>
</feature>
<sequence length="828" mass="87782">MMKQLESCAPCSNEEDIILRRVEQQRHALEDYERRDRARQLSVIHEICPEVTDLEAYKALDMCSNREDEAAARLAEPGFLRRVRAALGTAARTAPAQARAGSAGSTGSRRAKVLDTSESSAGVFFGTFRGRGFPNSGEARMISAGGIPQAPPEQAQLPSELAQLVAESIAEKQRKEQGSAPPLEDQPPAMHAKQISERPLEREDDDCQGNRLGTPMAERSAGNSRHAAASDSPTASSVHEFALIRELSDGTCRPCTASEMAALKDEEAPTRSPSVNPSSAKWPRTPMLPALSPLGRPSLTLPPAASVGAEDTQTGEGPGKDLNAVQQQDAGKLPEQAAGNYASQQAAEASGAPGQQGSLPRPGSRGSKENVLRPSSAAARTALQGRKGAGAAKIGSPPLDKAQQADSEGTVTISGVTSSPEDTDTDDQSMPAGKGRQGQARGGSRSGAGRAGTRNPLRPVGGAQNLPNPGSSAAQRPASADDAALPGAARGRQNRAGAGHRSAPPRRTASAISKSGHTRAGRVRQKSHKQAEMVSAGQLRAEPGWFNSGYIFPEGFCSRVNFRSSVMLDALCVHECAILGPGGQFWPAATFRVTALDRADEPLDAKSCTGCWAQVLKRINGEIEARRAAGEDLPPPPKTAIAGPEYFGLNQPEIMAALEALDPENMCTDYWAGKHERERAAAGMPMPIRAGAGRRAGVPRRRGGGKRGRRTASDDSDCEDEEEEGAGNRWSAILRQARYKKRFEADAGAGEYVDANNPLPGFTDPVTLQPVVNPAISQNGHVMGLQTWKAVLAETGVCPLTKQPMRWEALTVLTHSNIERYRGLIRST</sequence>
<dbReference type="InterPro" id="IPR003888">
    <property type="entry name" value="FYrich_N"/>
</dbReference>
<dbReference type="EMBL" id="CAUYUE010000002">
    <property type="protein sequence ID" value="CAK0738329.1"/>
    <property type="molecule type" value="Genomic_DNA"/>
</dbReference>
<protein>
    <submittedName>
        <fullName evidence="4">Uncharacterized protein</fullName>
    </submittedName>
</protein>
<feature type="region of interest" description="Disordered" evidence="3">
    <location>
        <begin position="136"/>
        <end position="236"/>
    </location>
</feature>